<protein>
    <submittedName>
        <fullName evidence="1">Uncharacterized protein</fullName>
    </submittedName>
</protein>
<dbReference type="AlphaFoldDB" id="A0A645E3U5"/>
<organism evidence="1">
    <name type="scientific">bioreactor metagenome</name>
    <dbReference type="NCBI Taxonomy" id="1076179"/>
    <lineage>
        <taxon>unclassified sequences</taxon>
        <taxon>metagenomes</taxon>
        <taxon>ecological metagenomes</taxon>
    </lineage>
</organism>
<gene>
    <name evidence="1" type="ORF">SDC9_143377</name>
</gene>
<accession>A0A645E3U5</accession>
<evidence type="ECO:0000313" key="1">
    <source>
        <dbReference type="EMBL" id="MPM96219.1"/>
    </source>
</evidence>
<name>A0A645E3U5_9ZZZZ</name>
<dbReference type="EMBL" id="VSSQ01042608">
    <property type="protein sequence ID" value="MPM96219.1"/>
    <property type="molecule type" value="Genomic_DNA"/>
</dbReference>
<comment type="caution">
    <text evidence="1">The sequence shown here is derived from an EMBL/GenBank/DDBJ whole genome shotgun (WGS) entry which is preliminary data.</text>
</comment>
<sequence length="99" mass="10546">MGIGLDLVGDNIRKLLQGLIYSFNSNYISVVCNTNHQSSAFCIQKGHDILAYAIPEILDSDCHSVIPAEIVEVVPGADGSACNQNLIRLAMVSTAILAT</sequence>
<proteinExistence type="predicted"/>
<reference evidence="1" key="1">
    <citation type="submission" date="2019-08" db="EMBL/GenBank/DDBJ databases">
        <authorList>
            <person name="Kucharzyk K."/>
            <person name="Murdoch R.W."/>
            <person name="Higgins S."/>
            <person name="Loffler F."/>
        </authorList>
    </citation>
    <scope>NUCLEOTIDE SEQUENCE</scope>
</reference>